<evidence type="ECO:0000259" key="2">
    <source>
        <dbReference type="PROSITE" id="PS50235"/>
    </source>
</evidence>
<proteinExistence type="predicted"/>
<dbReference type="EMBL" id="JAUIRO010000003">
    <property type="protein sequence ID" value="KAK0722416.1"/>
    <property type="molecule type" value="Genomic_DNA"/>
</dbReference>
<dbReference type="GO" id="GO:0005634">
    <property type="term" value="C:nucleus"/>
    <property type="evidence" value="ECO:0007669"/>
    <property type="project" value="TreeGrafter"/>
</dbReference>
<accession>A0AA40AUT5</accession>
<dbReference type="PROSITE" id="PS00973">
    <property type="entry name" value="USP_2"/>
    <property type="match status" value="1"/>
</dbReference>
<feature type="region of interest" description="Disordered" evidence="1">
    <location>
        <begin position="1"/>
        <end position="135"/>
    </location>
</feature>
<feature type="compositionally biased region" description="Polar residues" evidence="1">
    <location>
        <begin position="104"/>
        <end position="115"/>
    </location>
</feature>
<dbReference type="PANTHER" id="PTHR24006">
    <property type="entry name" value="UBIQUITIN CARBOXYL-TERMINAL HYDROLASE"/>
    <property type="match status" value="1"/>
</dbReference>
<dbReference type="Pfam" id="PF00443">
    <property type="entry name" value="UCH"/>
    <property type="match status" value="1"/>
</dbReference>
<sequence>MAQASTADESRERAVSSEPCSTRPNPFDDSDISSRKRRRTSLSGASRSRSVDTVNSASASPLVGDLGPEAKSDSAMKVDTDPTTPTTPENQQQPPQTQPPPSGPRSSRVTINVRTPSRPLEAIPSSPPSPSLHDQTVAANVPADAVQISVEESEVDMSREDTVVNTPLSLSSSSSGGGSPPIEIISVQPDDDDGEFGDQASVTILDGFPHSMVQGPLVDLPDPTADFPFRDMAEPYLDVINRLTQYLCTHETVSQGLTDWIEKYLAFARTSPFETVVQSFHENREVWVNLPDMVFFLVNRKSPYPRAKARQDIFGFFKAFAGLSAYFIEFDIKSLIQSKAADYPSLPDLVSQFYVQALSNLTRKEEITLQTSQLQNADDDFSYLAEVSEILDTFHGFHNNSGGSFAFLWKLVQIESGLVLRFPKLTDSLGYLCAFAANFLEYNFRKMPLSNQTAVMESTRGIIARGYALYSSTSAALANVIDKHVNHLSSDGASNLLTSLTEIFRISLSTNQIVPIDIIKEHRQNHPPISLEHVPEAMAYHWKFTTYSKLIMSSQMQLRVMAVSAMCTDLVQFWRKFNEPADEPSTAFLQYVADFLLRTGLVAYILGPTCHPEITIESSNIVGFLLVSGTYTNAHTDALWQTVTSTQDPRVSDALIRMTSRITNLYPYDSLVYLAGKLNTVGVEAFGPTMREFCEQIFRHLHTKSGFDRPVPDPAPFDLCVRLIRKSSAFGPQSPIAHADIQQFAIQKFKEILGYGPATETRRRLYLDCFNDIAQRSSPTIGSLWVMNLLARPYVPRELHALTAEHDLTRLLIDELEDAIPAARSAGFPAVLSGPQNTPRKELLMFILYHESPTITKDLGPRLWHLLVGPGAACREDRDVAWQLLNNSLKRHPGGNPFTSTCFSEYLPALGPECFCLGTLEFVCEGVLPLVNDITSIILDDDDLDQAGIEQLWRLILTAPENTIEQQAIHTLVNDVYVDSRSILSFPHYRARKVHLALVSRCLRQLSSAAAKLKASADGATSGDDDSMVIVVTDQQLLEQELLFIRSLSVLREFHRIHQAKAHFSAPDLRALILDPPNEVEGDSAELKFQSFDGDLQTEVKPLEIGKRNTAASLLASLREATGFNNYRIYYRGRPFAPQESEICKSLEDLQIQNGIILVKRESDTSGSPARVRPGASPVEVEILGHFEELWEYLSMEQKLSQEIYSFLVKLPADENILKAIGNPSTSYQEFFPLGQAFKSLYAVHALREYLGTQRRRFPPGDFEEQKEYADGWPQSYSASLIRAMSLLVPALSDPEVIAQCPRQELQMDVSSALVECFVALLKDPYLPTSAAPFLDAPLLDRLLTILLTTLSPSSSDSATKHATLCLRSILESCCISNTFMSAFCAHSKVPGLFEDLLLHDQRAALRQNTALLIVEKVGKHLVEPNATTDEFREFFWPLVSGLVGPAIAHAGNSTEVLHLCYQMFEALRDVQSRILDVQKLLDDWSRLLLAYTTFEDLTQPDIVDHVASSLIQLLHTIVCSSEQTRNWNAKASSGLARQIFWKHLFPPGDAEVKSEPIRPVLNPQSRIMLTQIMFGLIDGDSPQTMWLLEDLDELVPVFPDEEEFYGYELLQQFERSKAVRSPCGYVGLKNLSNTCYLNSLFTQLFMNVDFRRFMLKADVRDADFSQALLFQTQKLFGFMQGSIRRYVTPDECVANIKTYEDTQIDIHNQMDVDEFYNLLFDRWEGQLLTSEEKHQFRSFYGGQLVQQVSSKECEHISERLEPFSAIQCDIKGKSSLQESLQAYVDGEIMEGADNKYKCSTCDRHVDAVKRACLKDVPDNLIFHLKRFDFNLRTLQRSKINDYFTFPGKVDMRPYTIDHLSNPADEKSEDIFELVGILVHSGTAESGHYYSYIRERPSQSDSQVWVEFNDDVVTPWDPAMIESSCFGGPDYRSHFENNTVYDKTYSAYMLFYQRSSSLAKAQELLKNPGSTSPLRVPISRKLDEFMSEENNSLLRRHCLYDPYQIEFVKLALHHMNSVTRHRCSRKHDMENLAITMALSHLDQVASRTKDAPDFFSLAHTIDMMCQGCVRCSLAAMEYFSRYTETVKMLVQKNPDAEVRQGTANLMIRILQVIKAELPIQYGIPIRETDGNGEDDFEPQHTTMRGVMLIFKALWENFHTNLRSWPEVFDLMFSFVKLGRHEIAKFLEHHFLKHLLYIIYADQNLDLPQQFARMITAVTRRTPSRPPSYERIIGLIDVLIAPLEMAYTERGEPTGPDVPDQRLDHNEDTEGHYLFTRNENKILHTDWARGQSNVFVDKLITINQNPAATDSIITNLIRQSNVMEEKVLRTLRNGITGQITQHSNAPFLHVAAAVFCRVASRAELINSLIEHVSQQCMSLQSVEGKSFLDFERDVFDYPRENANQSREEVILAGLDNIPEWAPGLLGYFDSAIADEVESFLQEKLFQYGPSPVCGDTEEGRRRSAKLIDTARTLGMRCLGYLRDNYVARRIDVSTRIVAGPERVIKECSKYFNLREPAEDEEAQEFLLLSRSKLRRPGASSVKSRTMMTNSEIGVLEPLHRLTVEELEEDGSGMFYSDSSSIASSVTAG</sequence>
<dbReference type="InterPro" id="IPR001394">
    <property type="entry name" value="Peptidase_C19_UCH"/>
</dbReference>
<protein>
    <recommendedName>
        <fullName evidence="2">USP domain-containing protein</fullName>
    </recommendedName>
</protein>
<feature type="compositionally biased region" description="Polar residues" evidence="1">
    <location>
        <begin position="42"/>
        <end position="59"/>
    </location>
</feature>
<dbReference type="FunFam" id="3.90.70.10:FF:000136">
    <property type="entry name" value="Ubiquitin C-terminal hydrolase, putative"/>
    <property type="match status" value="1"/>
</dbReference>
<dbReference type="Pfam" id="PF12030">
    <property type="entry name" value="DUF3517"/>
    <property type="match status" value="1"/>
</dbReference>
<dbReference type="Proteomes" id="UP001172101">
    <property type="component" value="Unassembled WGS sequence"/>
</dbReference>
<dbReference type="InterPro" id="IPR018200">
    <property type="entry name" value="USP_CS"/>
</dbReference>
<dbReference type="GO" id="GO:0016579">
    <property type="term" value="P:protein deubiquitination"/>
    <property type="evidence" value="ECO:0007669"/>
    <property type="project" value="InterPro"/>
</dbReference>
<dbReference type="InterPro" id="IPR021905">
    <property type="entry name" value="DUF3517"/>
</dbReference>
<evidence type="ECO:0000313" key="3">
    <source>
        <dbReference type="EMBL" id="KAK0722416.1"/>
    </source>
</evidence>
<dbReference type="SUPFAM" id="SSF48371">
    <property type="entry name" value="ARM repeat"/>
    <property type="match status" value="1"/>
</dbReference>
<reference evidence="3" key="1">
    <citation type="submission" date="2023-06" db="EMBL/GenBank/DDBJ databases">
        <title>Genome-scale phylogeny and comparative genomics of the fungal order Sordariales.</title>
        <authorList>
            <consortium name="Lawrence Berkeley National Laboratory"/>
            <person name="Hensen N."/>
            <person name="Bonometti L."/>
            <person name="Westerberg I."/>
            <person name="Brannstrom I.O."/>
            <person name="Guillou S."/>
            <person name="Cros-Aarteil S."/>
            <person name="Calhoun S."/>
            <person name="Haridas S."/>
            <person name="Kuo A."/>
            <person name="Mondo S."/>
            <person name="Pangilinan J."/>
            <person name="Riley R."/>
            <person name="LaButti K."/>
            <person name="Andreopoulos B."/>
            <person name="Lipzen A."/>
            <person name="Chen C."/>
            <person name="Yanf M."/>
            <person name="Daum C."/>
            <person name="Ng V."/>
            <person name="Clum A."/>
            <person name="Steindorff A."/>
            <person name="Ohm R."/>
            <person name="Martin F."/>
            <person name="Silar P."/>
            <person name="Natvig D."/>
            <person name="Lalanne C."/>
            <person name="Gautier V."/>
            <person name="Ament-velasquez S.L."/>
            <person name="Kruys A."/>
            <person name="Hutchinson M.I."/>
            <person name="Powell A.J."/>
            <person name="Barry K."/>
            <person name="Miller A.N."/>
            <person name="Grigoriev I.V."/>
            <person name="Debuchy R."/>
            <person name="Gladieux P."/>
            <person name="Thoren M.H."/>
            <person name="Johannesson H."/>
        </authorList>
    </citation>
    <scope>NUCLEOTIDE SEQUENCE</scope>
    <source>
        <strain evidence="3">SMH2392-1A</strain>
    </source>
</reference>
<dbReference type="GO" id="GO:0004843">
    <property type="term" value="F:cysteine-type deubiquitinase activity"/>
    <property type="evidence" value="ECO:0007669"/>
    <property type="project" value="InterPro"/>
</dbReference>
<feature type="compositionally biased region" description="Low complexity" evidence="1">
    <location>
        <begin position="82"/>
        <end position="95"/>
    </location>
</feature>
<dbReference type="SUPFAM" id="SSF54001">
    <property type="entry name" value="Cysteine proteinases"/>
    <property type="match status" value="1"/>
</dbReference>
<dbReference type="CDD" id="cd02659">
    <property type="entry name" value="peptidase_C19C"/>
    <property type="match status" value="1"/>
</dbReference>
<dbReference type="InterPro" id="IPR016024">
    <property type="entry name" value="ARM-type_fold"/>
</dbReference>
<dbReference type="GeneID" id="85329812"/>
<feature type="domain" description="USP" evidence="2">
    <location>
        <begin position="1627"/>
        <end position="1955"/>
    </location>
</feature>
<evidence type="ECO:0000313" key="4">
    <source>
        <dbReference type="Proteomes" id="UP001172101"/>
    </source>
</evidence>
<dbReference type="PANTHER" id="PTHR24006:SF827">
    <property type="entry name" value="UBIQUITIN CARBOXYL-TERMINAL HYDROLASE 34"/>
    <property type="match status" value="1"/>
</dbReference>
<name>A0AA40AUT5_9PEZI</name>
<evidence type="ECO:0000256" key="1">
    <source>
        <dbReference type="SAM" id="MobiDB-lite"/>
    </source>
</evidence>
<dbReference type="PROSITE" id="PS50235">
    <property type="entry name" value="USP_3"/>
    <property type="match status" value="1"/>
</dbReference>
<dbReference type="InterPro" id="IPR038765">
    <property type="entry name" value="Papain-like_cys_pep_sf"/>
</dbReference>
<feature type="compositionally biased region" description="Basic and acidic residues" evidence="1">
    <location>
        <begin position="68"/>
        <end position="80"/>
    </location>
</feature>
<keyword evidence="4" id="KW-1185">Reference proteome</keyword>
<dbReference type="Gene3D" id="3.90.70.10">
    <property type="entry name" value="Cysteine proteinases"/>
    <property type="match status" value="1"/>
</dbReference>
<dbReference type="InterPro" id="IPR050164">
    <property type="entry name" value="Peptidase_C19"/>
</dbReference>
<dbReference type="InterPro" id="IPR028889">
    <property type="entry name" value="USP"/>
</dbReference>
<dbReference type="RefSeq" id="XP_060298340.1">
    <property type="nucleotide sequence ID" value="XM_060446542.1"/>
</dbReference>
<organism evidence="3 4">
    <name type="scientific">Lasiosphaeria miniovina</name>
    <dbReference type="NCBI Taxonomy" id="1954250"/>
    <lineage>
        <taxon>Eukaryota</taxon>
        <taxon>Fungi</taxon>
        <taxon>Dikarya</taxon>
        <taxon>Ascomycota</taxon>
        <taxon>Pezizomycotina</taxon>
        <taxon>Sordariomycetes</taxon>
        <taxon>Sordariomycetidae</taxon>
        <taxon>Sordariales</taxon>
        <taxon>Lasiosphaeriaceae</taxon>
        <taxon>Lasiosphaeria</taxon>
    </lineage>
</organism>
<dbReference type="GO" id="GO:0005829">
    <property type="term" value="C:cytosol"/>
    <property type="evidence" value="ECO:0007669"/>
    <property type="project" value="TreeGrafter"/>
</dbReference>
<gene>
    <name evidence="3" type="ORF">B0T26DRAFT_770944</name>
</gene>
<comment type="caution">
    <text evidence="3">The sequence shown here is derived from an EMBL/GenBank/DDBJ whole genome shotgun (WGS) entry which is preliminary data.</text>
</comment>